<feature type="domain" description="Major facilitator superfamily (MFS) profile" evidence="8">
    <location>
        <begin position="21"/>
        <end position="469"/>
    </location>
</feature>
<evidence type="ECO:0000256" key="5">
    <source>
        <dbReference type="ARBA" id="ARBA00023136"/>
    </source>
</evidence>
<keyword evidence="2" id="KW-0813">Transport</keyword>
<dbReference type="InterPro" id="IPR020846">
    <property type="entry name" value="MFS_dom"/>
</dbReference>
<evidence type="ECO:0000313" key="10">
    <source>
        <dbReference type="Proteomes" id="UP001501742"/>
    </source>
</evidence>
<organism evidence="9 10">
    <name type="scientific">Curtobacterium herbarum</name>
    <dbReference type="NCBI Taxonomy" id="150122"/>
    <lineage>
        <taxon>Bacteria</taxon>
        <taxon>Bacillati</taxon>
        <taxon>Actinomycetota</taxon>
        <taxon>Actinomycetes</taxon>
        <taxon>Micrococcales</taxon>
        <taxon>Microbacteriaceae</taxon>
        <taxon>Curtobacterium</taxon>
    </lineage>
</organism>
<keyword evidence="4 7" id="KW-1133">Transmembrane helix</keyword>
<feature type="transmembrane region" description="Helical" evidence="7">
    <location>
        <begin position="144"/>
        <end position="169"/>
    </location>
</feature>
<feature type="transmembrane region" description="Helical" evidence="7">
    <location>
        <begin position="57"/>
        <end position="75"/>
    </location>
</feature>
<sequence length="494" mass="50476">MPTPSTSTPTGSMPAKSIAALTAALLAACIAFQLNASMLSPALVTMARELKTDDATIGLSQTLYFTLAALFSLFLPRLSDIVGRKRVLVAMLAVMFVGSVVAALAVNVPMLFTGRIIQGVTGPVVPISLLVLRNEIRDPKRYGAALGLLTAVNGGIAGIDALAGGWIATHFGFRGIFWVIAVVTVIALALVAKWGVESRPSSGTRMDWVGVVPLVVSVGALLTAFNEAGKLGDADPVLVVGGVVVALVAFAVFWAVESRVREPLVETRFLRRRATWALLATTFLTMTGVFAVVNGLVTSLAQNGDAGFGMEADLASLVFLTPYALVGWVVGPFAGRLAPTLGYRAVLRVGLVGSIVATVLMAVVGVHSLPVLVTATVLIGITYAGIANIILNGLGIVLSPDSNPGFLPGLNAGAFNLGAGVSFAVLPALQIALGVGGSSGTAGYSGGMLLGAAITTAALATSFLIPRPESAETGTAHPGSAQPGTADPQKETVR</sequence>
<dbReference type="Gene3D" id="1.20.1250.20">
    <property type="entry name" value="MFS general substrate transporter like domains"/>
    <property type="match status" value="1"/>
</dbReference>
<dbReference type="PANTHER" id="PTHR42718:SF9">
    <property type="entry name" value="MAJOR FACILITATOR SUPERFAMILY MULTIDRUG TRANSPORTER MFSC"/>
    <property type="match status" value="1"/>
</dbReference>
<feature type="region of interest" description="Disordered" evidence="6">
    <location>
        <begin position="469"/>
        <end position="494"/>
    </location>
</feature>
<proteinExistence type="predicted"/>
<evidence type="ECO:0000256" key="3">
    <source>
        <dbReference type="ARBA" id="ARBA00022692"/>
    </source>
</evidence>
<evidence type="ECO:0000256" key="4">
    <source>
        <dbReference type="ARBA" id="ARBA00022989"/>
    </source>
</evidence>
<gene>
    <name evidence="9" type="ORF">GCM10009627_22120</name>
</gene>
<feature type="transmembrane region" description="Helical" evidence="7">
    <location>
        <begin position="345"/>
        <end position="366"/>
    </location>
</feature>
<dbReference type="Gene3D" id="1.20.1720.10">
    <property type="entry name" value="Multidrug resistance protein D"/>
    <property type="match status" value="1"/>
</dbReference>
<dbReference type="InterPro" id="IPR011701">
    <property type="entry name" value="MFS"/>
</dbReference>
<dbReference type="Proteomes" id="UP001501742">
    <property type="component" value="Unassembled WGS sequence"/>
</dbReference>
<reference evidence="10" key="1">
    <citation type="journal article" date="2019" name="Int. J. Syst. Evol. Microbiol.">
        <title>The Global Catalogue of Microorganisms (GCM) 10K type strain sequencing project: providing services to taxonomists for standard genome sequencing and annotation.</title>
        <authorList>
            <consortium name="The Broad Institute Genomics Platform"/>
            <consortium name="The Broad Institute Genome Sequencing Center for Infectious Disease"/>
            <person name="Wu L."/>
            <person name="Ma J."/>
        </authorList>
    </citation>
    <scope>NUCLEOTIDE SEQUENCE [LARGE SCALE GENOMIC DNA]</scope>
    <source>
        <strain evidence="10">JCM 12140</strain>
    </source>
</reference>
<evidence type="ECO:0000256" key="6">
    <source>
        <dbReference type="SAM" id="MobiDB-lite"/>
    </source>
</evidence>
<feature type="transmembrane region" description="Helical" evidence="7">
    <location>
        <begin position="410"/>
        <end position="432"/>
    </location>
</feature>
<feature type="transmembrane region" description="Helical" evidence="7">
    <location>
        <begin position="175"/>
        <end position="196"/>
    </location>
</feature>
<evidence type="ECO:0000256" key="7">
    <source>
        <dbReference type="SAM" id="Phobius"/>
    </source>
</evidence>
<dbReference type="PROSITE" id="PS50850">
    <property type="entry name" value="MFS"/>
    <property type="match status" value="1"/>
</dbReference>
<name>A0ABP4K4R6_9MICO</name>
<evidence type="ECO:0000256" key="1">
    <source>
        <dbReference type="ARBA" id="ARBA00004651"/>
    </source>
</evidence>
<comment type="subcellular location">
    <subcellularLocation>
        <location evidence="1">Cell membrane</location>
        <topology evidence="1">Multi-pass membrane protein</topology>
    </subcellularLocation>
</comment>
<dbReference type="Pfam" id="PF07690">
    <property type="entry name" value="MFS_1"/>
    <property type="match status" value="1"/>
</dbReference>
<evidence type="ECO:0000259" key="8">
    <source>
        <dbReference type="PROSITE" id="PS50850"/>
    </source>
</evidence>
<feature type="transmembrane region" description="Helical" evidence="7">
    <location>
        <begin position="87"/>
        <end position="106"/>
    </location>
</feature>
<evidence type="ECO:0000256" key="2">
    <source>
        <dbReference type="ARBA" id="ARBA00022448"/>
    </source>
</evidence>
<feature type="transmembrane region" description="Helical" evidence="7">
    <location>
        <begin position="317"/>
        <end position="338"/>
    </location>
</feature>
<dbReference type="InterPro" id="IPR036259">
    <property type="entry name" value="MFS_trans_sf"/>
</dbReference>
<dbReference type="RefSeq" id="WP_239539893.1">
    <property type="nucleotide sequence ID" value="NZ_BAAAJX010000010.1"/>
</dbReference>
<keyword evidence="10" id="KW-1185">Reference proteome</keyword>
<feature type="transmembrane region" description="Helical" evidence="7">
    <location>
        <begin position="372"/>
        <end position="398"/>
    </location>
</feature>
<keyword evidence="5 7" id="KW-0472">Membrane</keyword>
<feature type="transmembrane region" description="Helical" evidence="7">
    <location>
        <begin position="444"/>
        <end position="465"/>
    </location>
</feature>
<feature type="transmembrane region" description="Helical" evidence="7">
    <location>
        <begin position="112"/>
        <end position="132"/>
    </location>
</feature>
<feature type="transmembrane region" description="Helical" evidence="7">
    <location>
        <begin position="276"/>
        <end position="297"/>
    </location>
</feature>
<keyword evidence="3 7" id="KW-0812">Transmembrane</keyword>
<feature type="transmembrane region" description="Helical" evidence="7">
    <location>
        <begin position="237"/>
        <end position="256"/>
    </location>
</feature>
<dbReference type="EMBL" id="BAAAJX010000010">
    <property type="protein sequence ID" value="GAA1493866.1"/>
    <property type="molecule type" value="Genomic_DNA"/>
</dbReference>
<feature type="transmembrane region" description="Helical" evidence="7">
    <location>
        <begin position="208"/>
        <end position="225"/>
    </location>
</feature>
<accession>A0ABP4K4R6</accession>
<dbReference type="CDD" id="cd17504">
    <property type="entry name" value="MFS_MMR_MDR_like"/>
    <property type="match status" value="1"/>
</dbReference>
<evidence type="ECO:0000313" key="9">
    <source>
        <dbReference type="EMBL" id="GAA1493866.1"/>
    </source>
</evidence>
<protein>
    <submittedName>
        <fullName evidence="9">MFS transporter</fullName>
    </submittedName>
</protein>
<comment type="caution">
    <text evidence="9">The sequence shown here is derived from an EMBL/GenBank/DDBJ whole genome shotgun (WGS) entry which is preliminary data.</text>
</comment>
<dbReference type="SUPFAM" id="SSF103473">
    <property type="entry name" value="MFS general substrate transporter"/>
    <property type="match status" value="1"/>
</dbReference>
<dbReference type="PANTHER" id="PTHR42718">
    <property type="entry name" value="MAJOR FACILITATOR SUPERFAMILY MULTIDRUG TRANSPORTER MFSC"/>
    <property type="match status" value="1"/>
</dbReference>